<feature type="domain" description="Reverse transcriptase Ty1/copia-type" evidence="4">
    <location>
        <begin position="347"/>
        <end position="394"/>
    </location>
</feature>
<dbReference type="InterPro" id="IPR039537">
    <property type="entry name" value="Retrotran_Ty1/copia-like"/>
</dbReference>
<evidence type="ECO:0000259" key="4">
    <source>
        <dbReference type="Pfam" id="PF07727"/>
    </source>
</evidence>
<dbReference type="EMBL" id="BKCJ010149039">
    <property type="protein sequence ID" value="GEY06212.1"/>
    <property type="molecule type" value="Genomic_DNA"/>
</dbReference>
<protein>
    <submittedName>
        <fullName evidence="5">Retrovirus-related Pol polyprotein from transposon TNT 1-94</fullName>
    </submittedName>
</protein>
<dbReference type="AlphaFoldDB" id="A0A699HE51"/>
<evidence type="ECO:0000313" key="5">
    <source>
        <dbReference type="EMBL" id="GEY06212.1"/>
    </source>
</evidence>
<dbReference type="GO" id="GO:0046872">
    <property type="term" value="F:metal ion binding"/>
    <property type="evidence" value="ECO:0007669"/>
    <property type="project" value="UniProtKB-KW"/>
</dbReference>
<organism evidence="5">
    <name type="scientific">Tanacetum cinerariifolium</name>
    <name type="common">Dalmatian daisy</name>
    <name type="synonym">Chrysanthemum cinerariifolium</name>
    <dbReference type="NCBI Taxonomy" id="118510"/>
    <lineage>
        <taxon>Eukaryota</taxon>
        <taxon>Viridiplantae</taxon>
        <taxon>Streptophyta</taxon>
        <taxon>Embryophyta</taxon>
        <taxon>Tracheophyta</taxon>
        <taxon>Spermatophyta</taxon>
        <taxon>Magnoliopsida</taxon>
        <taxon>eudicotyledons</taxon>
        <taxon>Gunneridae</taxon>
        <taxon>Pentapetalae</taxon>
        <taxon>asterids</taxon>
        <taxon>campanulids</taxon>
        <taxon>Asterales</taxon>
        <taxon>Asteraceae</taxon>
        <taxon>Asteroideae</taxon>
        <taxon>Anthemideae</taxon>
        <taxon>Anthemidinae</taxon>
        <taxon>Tanacetum</taxon>
    </lineage>
</organism>
<sequence>MNIVMHADSIPVNMLPANKCLVNDNLEIERLERENDHLFELLLSQDIVYSCVNSLASRNDCREMQQGFTDEYNEYLMLKAEFAKKEHMVEKKFFDEVVLRCSRLEIQAVATAFFTQNRSLIKKHHNKTPYELLHNKKLELSYLYVFGALCYPTNESEDVRKLKPKANIGIFVGYAPAKKASGFVLNPPSPTSYVPPTKKDWDILFQPMFDEYFNLTLSVASPVPTVVAPKPDDSTGIPSSNTIDQDALSPSTSQTPQELQCPVIPSGVEEHIHDIEFAYLDNDPFFGVPILEPNSKESSSRDVIPTNVHSVNQPPEHLSILKNKARLVARGYRQEEGIEFEESFASMAFLNGILREEVYISQPDGFVDYDNPNHVYKLKKALYRLKQAPRACDPVDTLMVEKSKLDADPQGKEVDPTRYRGMIGSLMYLTSSRPDLVSAVCMCVRYYFIKEKVENGVVELYFVRTEYQPADIFTKALERERFDFLINKLGMRSMTPETLKSLAEEEEE</sequence>
<feature type="compositionally biased region" description="Polar residues" evidence="3">
    <location>
        <begin position="236"/>
        <end position="258"/>
    </location>
</feature>
<evidence type="ECO:0000256" key="2">
    <source>
        <dbReference type="ARBA" id="ARBA00022801"/>
    </source>
</evidence>
<reference evidence="5" key="1">
    <citation type="journal article" date="2019" name="Sci. Rep.">
        <title>Draft genome of Tanacetum cinerariifolium, the natural source of mosquito coil.</title>
        <authorList>
            <person name="Yamashiro T."/>
            <person name="Shiraishi A."/>
            <person name="Satake H."/>
            <person name="Nakayama K."/>
        </authorList>
    </citation>
    <scope>NUCLEOTIDE SEQUENCE</scope>
</reference>
<name>A0A699HE51_TANCI</name>
<comment type="caution">
    <text evidence="5">The sequence shown here is derived from an EMBL/GenBank/DDBJ whole genome shotgun (WGS) entry which is preliminary data.</text>
</comment>
<feature type="region of interest" description="Disordered" evidence="3">
    <location>
        <begin position="229"/>
        <end position="258"/>
    </location>
</feature>
<evidence type="ECO:0000256" key="3">
    <source>
        <dbReference type="SAM" id="MobiDB-lite"/>
    </source>
</evidence>
<dbReference type="Pfam" id="PF07727">
    <property type="entry name" value="RVT_2"/>
    <property type="match status" value="1"/>
</dbReference>
<keyword evidence="2" id="KW-0378">Hydrolase</keyword>
<dbReference type="GO" id="GO:0016787">
    <property type="term" value="F:hydrolase activity"/>
    <property type="evidence" value="ECO:0007669"/>
    <property type="project" value="UniProtKB-KW"/>
</dbReference>
<proteinExistence type="predicted"/>
<keyword evidence="1" id="KW-0479">Metal-binding</keyword>
<dbReference type="PANTHER" id="PTHR42648">
    <property type="entry name" value="TRANSPOSASE, PUTATIVE-RELATED"/>
    <property type="match status" value="1"/>
</dbReference>
<dbReference type="PANTHER" id="PTHR42648:SF32">
    <property type="entry name" value="RIBONUCLEASE H-LIKE DOMAIN, GAG-PRE-INTEGRASE DOMAIN PROTEIN-RELATED"/>
    <property type="match status" value="1"/>
</dbReference>
<evidence type="ECO:0000256" key="1">
    <source>
        <dbReference type="ARBA" id="ARBA00022723"/>
    </source>
</evidence>
<gene>
    <name evidence="5" type="ORF">Tci_378186</name>
</gene>
<accession>A0A699HE51</accession>
<dbReference type="InterPro" id="IPR013103">
    <property type="entry name" value="RVT_2"/>
</dbReference>